<dbReference type="InterPro" id="IPR036568">
    <property type="entry name" value="GGCT-like_sf"/>
</dbReference>
<dbReference type="CDD" id="cd06661">
    <property type="entry name" value="GGCT_like"/>
    <property type="match status" value="1"/>
</dbReference>
<dbReference type="AlphaFoldDB" id="A0A1H2U169"/>
<proteinExistence type="predicted"/>
<sequence>MEYLFTYGTLQDTQVQEYIFGRILNGQSDCVLGFKVLENAVYGKYALAQQTLNLADEVPGVVYEVTLSELKKADVYETSAYRREKFPLKSGKQAWIYVENSN</sequence>
<reference evidence="3" key="1">
    <citation type="submission" date="2016-10" db="EMBL/GenBank/DDBJ databases">
        <authorList>
            <person name="Varghese N."/>
            <person name="Submissions S."/>
        </authorList>
    </citation>
    <scope>NUCLEOTIDE SEQUENCE [LARGE SCALE GENOMIC DNA]</scope>
    <source>
        <strain evidence="3">DSM 25030</strain>
    </source>
</reference>
<evidence type="ECO:0000259" key="1">
    <source>
        <dbReference type="Pfam" id="PF06094"/>
    </source>
</evidence>
<name>A0A1H2U169_9FLAO</name>
<keyword evidence="2" id="KW-0808">Transferase</keyword>
<dbReference type="Proteomes" id="UP000199592">
    <property type="component" value="Unassembled WGS sequence"/>
</dbReference>
<dbReference type="Gene3D" id="3.10.490.10">
    <property type="entry name" value="Gamma-glutamyl cyclotransferase-like"/>
    <property type="match status" value="1"/>
</dbReference>
<protein>
    <submittedName>
        <fullName evidence="2">Gamma-glutamyl cyclotransferase, AIG2-like</fullName>
    </submittedName>
</protein>
<gene>
    <name evidence="2" type="ORF">SAMN04487892_1403</name>
</gene>
<evidence type="ECO:0000313" key="3">
    <source>
        <dbReference type="Proteomes" id="UP000199592"/>
    </source>
</evidence>
<dbReference type="STRING" id="1073328.SAMN05216294_0892"/>
<organism evidence="2 3">
    <name type="scientific">Flagellimonas zhangzhouensis</name>
    <dbReference type="NCBI Taxonomy" id="1073328"/>
    <lineage>
        <taxon>Bacteria</taxon>
        <taxon>Pseudomonadati</taxon>
        <taxon>Bacteroidota</taxon>
        <taxon>Flavobacteriia</taxon>
        <taxon>Flavobacteriales</taxon>
        <taxon>Flavobacteriaceae</taxon>
        <taxon>Flagellimonas</taxon>
    </lineage>
</organism>
<keyword evidence="3" id="KW-1185">Reference proteome</keyword>
<dbReference type="InterPro" id="IPR009288">
    <property type="entry name" value="AIG2-like_dom"/>
</dbReference>
<dbReference type="OrthoDB" id="9798388at2"/>
<feature type="domain" description="Gamma-glutamylcyclotransferase AIG2-like" evidence="1">
    <location>
        <begin position="4"/>
        <end position="99"/>
    </location>
</feature>
<dbReference type="SUPFAM" id="SSF110857">
    <property type="entry name" value="Gamma-glutamyl cyclotransferase-like"/>
    <property type="match status" value="1"/>
</dbReference>
<dbReference type="EMBL" id="FNMY01000002">
    <property type="protein sequence ID" value="SDW49973.1"/>
    <property type="molecule type" value="Genomic_DNA"/>
</dbReference>
<evidence type="ECO:0000313" key="2">
    <source>
        <dbReference type="EMBL" id="SDW49973.1"/>
    </source>
</evidence>
<dbReference type="InterPro" id="IPR013024">
    <property type="entry name" value="GGCT-like"/>
</dbReference>
<accession>A0A1H2U169</accession>
<dbReference type="Pfam" id="PF06094">
    <property type="entry name" value="GGACT"/>
    <property type="match status" value="1"/>
</dbReference>
<dbReference type="GO" id="GO:0016740">
    <property type="term" value="F:transferase activity"/>
    <property type="evidence" value="ECO:0007669"/>
    <property type="project" value="UniProtKB-KW"/>
</dbReference>
<dbReference type="RefSeq" id="WP_090293071.1">
    <property type="nucleotide sequence ID" value="NZ_FNKI01000001.1"/>
</dbReference>